<gene>
    <name evidence="3" type="ORF">EVG20_g6626</name>
</gene>
<evidence type="ECO:0000259" key="2">
    <source>
        <dbReference type="Pfam" id="PF03372"/>
    </source>
</evidence>
<proteinExistence type="predicted"/>
<dbReference type="EMBL" id="SEOQ01000453">
    <property type="protein sequence ID" value="TFY62642.1"/>
    <property type="molecule type" value="Genomic_DNA"/>
</dbReference>
<dbReference type="InterPro" id="IPR036691">
    <property type="entry name" value="Endo/exonu/phosph_ase_sf"/>
</dbReference>
<dbReference type="AlphaFoldDB" id="A0A4Y9YKK2"/>
<feature type="signal peptide" evidence="1">
    <location>
        <begin position="1"/>
        <end position="23"/>
    </location>
</feature>
<dbReference type="OrthoDB" id="276515at2759"/>
<organism evidence="3 4">
    <name type="scientific">Dentipellis fragilis</name>
    <dbReference type="NCBI Taxonomy" id="205917"/>
    <lineage>
        <taxon>Eukaryota</taxon>
        <taxon>Fungi</taxon>
        <taxon>Dikarya</taxon>
        <taxon>Basidiomycota</taxon>
        <taxon>Agaricomycotina</taxon>
        <taxon>Agaricomycetes</taxon>
        <taxon>Russulales</taxon>
        <taxon>Hericiaceae</taxon>
        <taxon>Dentipellis</taxon>
    </lineage>
</organism>
<dbReference type="InterPro" id="IPR050410">
    <property type="entry name" value="CCR4/nocturin_mRNA_transcr"/>
</dbReference>
<name>A0A4Y9YKK2_9AGAM</name>
<evidence type="ECO:0000313" key="3">
    <source>
        <dbReference type="EMBL" id="TFY62642.1"/>
    </source>
</evidence>
<comment type="caution">
    <text evidence="3">The sequence shown here is derived from an EMBL/GenBank/DDBJ whole genome shotgun (WGS) entry which is preliminary data.</text>
</comment>
<feature type="domain" description="Endonuclease/exonuclease/phosphatase" evidence="2">
    <location>
        <begin position="29"/>
        <end position="265"/>
    </location>
</feature>
<protein>
    <recommendedName>
        <fullName evidence="2">Endonuclease/exonuclease/phosphatase domain-containing protein</fullName>
    </recommendedName>
</protein>
<keyword evidence="4" id="KW-1185">Reference proteome</keyword>
<accession>A0A4Y9YKK2</accession>
<sequence>MTLSNRLWRSLFALSGMAAMASATHIRLASWNLRFDSMPNNITVQQTLATLSDPLQQPAFLNLTGEQPWSTRRIKVAQRLLSENIVLAGFQEALVRQVDDMAELLGTDWSWVGVGRDDGVAAGEFSPIFYNKPVFELINNDTFWLSNTPFVPGSKFPGAGSVRIATATHFRVKATGKNFTYINTHLDDQSDDQRRLGASLILWRAHFEASQNHGHSTVLITGDFNSASTGDDSGAYQIITGELPPVAINSTFMERFPIPNGTLPGFKALDLRTQVPRFAVSGNFASFTGFNAPDDTSQYQAGGFTPSHHVNGTAIKVETSLTDDGVIASDHRPVFGDISL</sequence>
<evidence type="ECO:0000256" key="1">
    <source>
        <dbReference type="SAM" id="SignalP"/>
    </source>
</evidence>
<dbReference type="PANTHER" id="PTHR12121:SF36">
    <property type="entry name" value="ENDONUCLEASE_EXONUCLEASE_PHOSPHATASE DOMAIN-CONTAINING PROTEIN"/>
    <property type="match status" value="1"/>
</dbReference>
<dbReference type="PANTHER" id="PTHR12121">
    <property type="entry name" value="CARBON CATABOLITE REPRESSOR PROTEIN 4"/>
    <property type="match status" value="1"/>
</dbReference>
<dbReference type="Gene3D" id="3.60.10.10">
    <property type="entry name" value="Endonuclease/exonuclease/phosphatase"/>
    <property type="match status" value="1"/>
</dbReference>
<dbReference type="InterPro" id="IPR005135">
    <property type="entry name" value="Endo/exonuclease/phosphatase"/>
</dbReference>
<dbReference type="CDD" id="cd09083">
    <property type="entry name" value="EEP-1"/>
    <property type="match status" value="1"/>
</dbReference>
<keyword evidence="1" id="KW-0732">Signal</keyword>
<dbReference type="GO" id="GO:0000175">
    <property type="term" value="F:3'-5'-RNA exonuclease activity"/>
    <property type="evidence" value="ECO:0007669"/>
    <property type="project" value="TreeGrafter"/>
</dbReference>
<feature type="chain" id="PRO_5021310401" description="Endonuclease/exonuclease/phosphatase domain-containing protein" evidence="1">
    <location>
        <begin position="24"/>
        <end position="340"/>
    </location>
</feature>
<dbReference type="Pfam" id="PF03372">
    <property type="entry name" value="Exo_endo_phos"/>
    <property type="match status" value="1"/>
</dbReference>
<dbReference type="Proteomes" id="UP000298327">
    <property type="component" value="Unassembled WGS sequence"/>
</dbReference>
<reference evidence="3 4" key="1">
    <citation type="submission" date="2019-02" db="EMBL/GenBank/DDBJ databases">
        <title>Genome sequencing of the rare red list fungi Dentipellis fragilis.</title>
        <authorList>
            <person name="Buettner E."/>
            <person name="Kellner H."/>
        </authorList>
    </citation>
    <scope>NUCLEOTIDE SEQUENCE [LARGE SCALE GENOMIC DNA]</scope>
    <source>
        <strain evidence="3 4">DSM 105465</strain>
    </source>
</reference>
<dbReference type="SUPFAM" id="SSF56219">
    <property type="entry name" value="DNase I-like"/>
    <property type="match status" value="1"/>
</dbReference>
<evidence type="ECO:0000313" key="4">
    <source>
        <dbReference type="Proteomes" id="UP000298327"/>
    </source>
</evidence>